<protein>
    <submittedName>
        <fullName evidence="2">Uncharacterized protein</fullName>
    </submittedName>
</protein>
<dbReference type="Proteomes" id="UP000198406">
    <property type="component" value="Unassembled WGS sequence"/>
</dbReference>
<organism evidence="2 3">
    <name type="scientific">Fistulifera solaris</name>
    <name type="common">Oleaginous diatom</name>
    <dbReference type="NCBI Taxonomy" id="1519565"/>
    <lineage>
        <taxon>Eukaryota</taxon>
        <taxon>Sar</taxon>
        <taxon>Stramenopiles</taxon>
        <taxon>Ochrophyta</taxon>
        <taxon>Bacillariophyta</taxon>
        <taxon>Bacillariophyceae</taxon>
        <taxon>Bacillariophycidae</taxon>
        <taxon>Naviculales</taxon>
        <taxon>Naviculaceae</taxon>
        <taxon>Fistulifera</taxon>
    </lineage>
</organism>
<evidence type="ECO:0000313" key="2">
    <source>
        <dbReference type="EMBL" id="GAX15310.1"/>
    </source>
</evidence>
<comment type="caution">
    <text evidence="2">The sequence shown here is derived from an EMBL/GenBank/DDBJ whole genome shotgun (WGS) entry which is preliminary data.</text>
</comment>
<gene>
    <name evidence="2" type="ORF">FisN_8Hu393</name>
</gene>
<dbReference type="AlphaFoldDB" id="A0A1Z5JMR5"/>
<feature type="region of interest" description="Disordered" evidence="1">
    <location>
        <begin position="34"/>
        <end position="55"/>
    </location>
</feature>
<sequence>MTTYSSTDSALAFFSPVKKRTALRLPTDTVLGDVRDMMNRSSPSGENQSSDAPVVSWDVTSDDECSVDDDDMDSLYDIESCSDHSFEDHFLYYNDFSVTSYDESCSEDASLVSARFATIGASST</sequence>
<dbReference type="InParanoid" id="A0A1Z5JMR5"/>
<feature type="compositionally biased region" description="Polar residues" evidence="1">
    <location>
        <begin position="39"/>
        <end position="51"/>
    </location>
</feature>
<reference evidence="2 3" key="1">
    <citation type="journal article" date="2015" name="Plant Cell">
        <title>Oil accumulation by the oleaginous diatom Fistulifera solaris as revealed by the genome and transcriptome.</title>
        <authorList>
            <person name="Tanaka T."/>
            <person name="Maeda Y."/>
            <person name="Veluchamy A."/>
            <person name="Tanaka M."/>
            <person name="Abida H."/>
            <person name="Marechal E."/>
            <person name="Bowler C."/>
            <person name="Muto M."/>
            <person name="Sunaga Y."/>
            <person name="Tanaka M."/>
            <person name="Yoshino T."/>
            <person name="Taniguchi T."/>
            <person name="Fukuda Y."/>
            <person name="Nemoto M."/>
            <person name="Matsumoto M."/>
            <person name="Wong P.S."/>
            <person name="Aburatani S."/>
            <person name="Fujibuchi W."/>
        </authorList>
    </citation>
    <scope>NUCLEOTIDE SEQUENCE [LARGE SCALE GENOMIC DNA]</scope>
    <source>
        <strain evidence="2 3">JPCC DA0580</strain>
    </source>
</reference>
<name>A0A1Z5JMR5_FISSO</name>
<dbReference type="EMBL" id="BDSP01000091">
    <property type="protein sequence ID" value="GAX15310.1"/>
    <property type="molecule type" value="Genomic_DNA"/>
</dbReference>
<keyword evidence="3" id="KW-1185">Reference proteome</keyword>
<evidence type="ECO:0000256" key="1">
    <source>
        <dbReference type="SAM" id="MobiDB-lite"/>
    </source>
</evidence>
<evidence type="ECO:0000313" key="3">
    <source>
        <dbReference type="Proteomes" id="UP000198406"/>
    </source>
</evidence>
<proteinExistence type="predicted"/>
<accession>A0A1Z5JMR5</accession>